<organism evidence="1 2">
    <name type="scientific">Podospora didyma</name>
    <dbReference type="NCBI Taxonomy" id="330526"/>
    <lineage>
        <taxon>Eukaryota</taxon>
        <taxon>Fungi</taxon>
        <taxon>Dikarya</taxon>
        <taxon>Ascomycota</taxon>
        <taxon>Pezizomycotina</taxon>
        <taxon>Sordariomycetes</taxon>
        <taxon>Sordariomycetidae</taxon>
        <taxon>Sordariales</taxon>
        <taxon>Podosporaceae</taxon>
        <taxon>Podospora</taxon>
    </lineage>
</organism>
<accession>A0AAE0P0W2</accession>
<sequence length="53" mass="5971">RFGYGFSRDLSWITWHGHNLLWLPAEFRPGKSAISGCTAVIGCNSGRAIFIRF</sequence>
<evidence type="ECO:0000313" key="2">
    <source>
        <dbReference type="Proteomes" id="UP001285441"/>
    </source>
</evidence>
<dbReference type="Proteomes" id="UP001285441">
    <property type="component" value="Unassembled WGS sequence"/>
</dbReference>
<proteinExistence type="predicted"/>
<keyword evidence="2" id="KW-1185">Reference proteome</keyword>
<comment type="caution">
    <text evidence="1">The sequence shown here is derived from an EMBL/GenBank/DDBJ whole genome shotgun (WGS) entry which is preliminary data.</text>
</comment>
<evidence type="ECO:0000313" key="1">
    <source>
        <dbReference type="EMBL" id="KAK3391316.1"/>
    </source>
</evidence>
<name>A0AAE0P0W2_9PEZI</name>
<reference evidence="1" key="1">
    <citation type="journal article" date="2023" name="Mol. Phylogenet. Evol.">
        <title>Genome-scale phylogeny and comparative genomics of the fungal order Sordariales.</title>
        <authorList>
            <person name="Hensen N."/>
            <person name="Bonometti L."/>
            <person name="Westerberg I."/>
            <person name="Brannstrom I.O."/>
            <person name="Guillou S."/>
            <person name="Cros-Aarteil S."/>
            <person name="Calhoun S."/>
            <person name="Haridas S."/>
            <person name="Kuo A."/>
            <person name="Mondo S."/>
            <person name="Pangilinan J."/>
            <person name="Riley R."/>
            <person name="LaButti K."/>
            <person name="Andreopoulos B."/>
            <person name="Lipzen A."/>
            <person name="Chen C."/>
            <person name="Yan M."/>
            <person name="Daum C."/>
            <person name="Ng V."/>
            <person name="Clum A."/>
            <person name="Steindorff A."/>
            <person name="Ohm R.A."/>
            <person name="Martin F."/>
            <person name="Silar P."/>
            <person name="Natvig D.O."/>
            <person name="Lalanne C."/>
            <person name="Gautier V."/>
            <person name="Ament-Velasquez S.L."/>
            <person name="Kruys A."/>
            <person name="Hutchinson M.I."/>
            <person name="Powell A.J."/>
            <person name="Barry K."/>
            <person name="Miller A.N."/>
            <person name="Grigoriev I.V."/>
            <person name="Debuchy R."/>
            <person name="Gladieux P."/>
            <person name="Hiltunen Thoren M."/>
            <person name="Johannesson H."/>
        </authorList>
    </citation>
    <scope>NUCLEOTIDE SEQUENCE</scope>
    <source>
        <strain evidence="1">CBS 232.78</strain>
    </source>
</reference>
<gene>
    <name evidence="1" type="ORF">B0H63DRAFT_364814</name>
</gene>
<feature type="non-terminal residue" evidence="1">
    <location>
        <position position="53"/>
    </location>
</feature>
<dbReference type="EMBL" id="JAULSW010000002">
    <property type="protein sequence ID" value="KAK3391316.1"/>
    <property type="molecule type" value="Genomic_DNA"/>
</dbReference>
<feature type="non-terminal residue" evidence="1">
    <location>
        <position position="1"/>
    </location>
</feature>
<dbReference type="AlphaFoldDB" id="A0AAE0P0W2"/>
<reference evidence="1" key="2">
    <citation type="submission" date="2023-06" db="EMBL/GenBank/DDBJ databases">
        <authorList>
            <consortium name="Lawrence Berkeley National Laboratory"/>
            <person name="Haridas S."/>
            <person name="Hensen N."/>
            <person name="Bonometti L."/>
            <person name="Westerberg I."/>
            <person name="Brannstrom I.O."/>
            <person name="Guillou S."/>
            <person name="Cros-Aarteil S."/>
            <person name="Calhoun S."/>
            <person name="Kuo A."/>
            <person name="Mondo S."/>
            <person name="Pangilinan J."/>
            <person name="Riley R."/>
            <person name="LaButti K."/>
            <person name="Andreopoulos B."/>
            <person name="Lipzen A."/>
            <person name="Chen C."/>
            <person name="Yanf M."/>
            <person name="Daum C."/>
            <person name="Ng V."/>
            <person name="Clum A."/>
            <person name="Steindorff A."/>
            <person name="Ohm R."/>
            <person name="Martin F."/>
            <person name="Silar P."/>
            <person name="Natvig D."/>
            <person name="Lalanne C."/>
            <person name="Gautier V."/>
            <person name="Ament-velasquez S.L."/>
            <person name="Kruys A."/>
            <person name="Hutchinson M.I."/>
            <person name="Powell A.J."/>
            <person name="Barry K."/>
            <person name="Miller A.N."/>
            <person name="Grigoriev I.V."/>
            <person name="Debuchy R."/>
            <person name="Gladieux P."/>
            <person name="Thoren M.H."/>
            <person name="Johannesson H."/>
        </authorList>
    </citation>
    <scope>NUCLEOTIDE SEQUENCE</scope>
    <source>
        <strain evidence="1">CBS 232.78</strain>
    </source>
</reference>
<protein>
    <submittedName>
        <fullName evidence="1">Uncharacterized protein</fullName>
    </submittedName>
</protein>